<dbReference type="Pfam" id="PF25390">
    <property type="entry name" value="WD40_RLD"/>
    <property type="match status" value="1"/>
</dbReference>
<evidence type="ECO:0000313" key="4">
    <source>
        <dbReference type="Proteomes" id="UP001652740"/>
    </source>
</evidence>
<dbReference type="Gene3D" id="2.130.10.30">
    <property type="entry name" value="Regulator of chromosome condensation 1/beta-lactamase-inhibitor protein II"/>
    <property type="match status" value="2"/>
</dbReference>
<sequence>MNSIIKVLCQRNIKLSSITRINRRYATTKKKMHDPSEEEQLPIFQYPLSKSSDRRVYVWGLAETGALGVHLPRGKRGKKAYKNDFSLAWHPMRSSIAERFDVTQVACGYGFTVIAIKTNEQHKVFGTGINTDSQIGYHAPRIGHPLELLLSPAPIYIPYKSLETKIVGLSAGRAHTAILTDNEGVYTLGNNAYGQCGRKINPNEEYRGSMASHNIRRLGKENITGICCGQDHTLFITESGKVYACGWGADGQTGIGTYENQGIPAPVKGDITSEKIVKVASTVDCVLALNDKGELFGWGNSEYGQVPMNTKQQQVNMSYALVNFTKGLGKIMDIAAGGSFCLIVNENGDVFVWGFGLLGLGPNVQHTASPKQIPPALFGRNEFNPECVVESVACGIGHLAAITNTGDLYTWGRNRHGCLGLGHAKDQHFPLRVSIGAHVLNVTCSVDHTIAMCKPFT</sequence>
<dbReference type="Proteomes" id="UP001652740">
    <property type="component" value="Unplaced"/>
</dbReference>
<name>A0A6J1WVR3_GALME</name>
<keyword evidence="1" id="KW-0677">Repeat</keyword>
<feature type="repeat" description="RCC1" evidence="2">
    <location>
        <begin position="183"/>
        <end position="239"/>
    </location>
</feature>
<dbReference type="PROSITE" id="PS50012">
    <property type="entry name" value="RCC1_3"/>
    <property type="match status" value="7"/>
</dbReference>
<dbReference type="SUPFAM" id="SSF50985">
    <property type="entry name" value="RCC1/BLIP-II"/>
    <property type="match status" value="1"/>
</dbReference>
<dbReference type="GeneID" id="113516458"/>
<dbReference type="GO" id="GO:0005085">
    <property type="term" value="F:guanyl-nucleotide exchange factor activity"/>
    <property type="evidence" value="ECO:0007669"/>
    <property type="project" value="TreeGrafter"/>
</dbReference>
<dbReference type="GO" id="GO:0070131">
    <property type="term" value="P:positive regulation of mitochondrial translation"/>
    <property type="evidence" value="ECO:0007669"/>
    <property type="project" value="TreeGrafter"/>
</dbReference>
<dbReference type="GO" id="GO:0019843">
    <property type="term" value="F:rRNA binding"/>
    <property type="evidence" value="ECO:0007669"/>
    <property type="project" value="TreeGrafter"/>
</dbReference>
<dbReference type="AlphaFoldDB" id="A0A6J1WVR3"/>
<dbReference type="InterPro" id="IPR000408">
    <property type="entry name" value="Reg_chr_condens"/>
</dbReference>
<evidence type="ECO:0000313" key="5">
    <source>
        <dbReference type="RefSeq" id="XP_026756676.2"/>
    </source>
</evidence>
<feature type="repeat" description="RCC1" evidence="2">
    <location>
        <begin position="240"/>
        <end position="292"/>
    </location>
</feature>
<dbReference type="PANTHER" id="PTHR46337">
    <property type="entry name" value="RCC1-LIKE G EXCHANGING FACTOR-LIKE PROTEIN"/>
    <property type="match status" value="1"/>
</dbReference>
<feature type="repeat" description="RCC1" evidence="2">
    <location>
        <begin position="406"/>
        <end position="455"/>
    </location>
</feature>
<dbReference type="InParanoid" id="A0A6J1WVR3"/>
<reference evidence="5" key="1">
    <citation type="submission" date="2025-08" db="UniProtKB">
        <authorList>
            <consortium name="RefSeq"/>
        </authorList>
    </citation>
    <scope>IDENTIFICATION</scope>
    <source>
        <tissue evidence="5">Whole larvae</tissue>
    </source>
</reference>
<feature type="repeat" description="RCC1" evidence="2">
    <location>
        <begin position="348"/>
        <end position="405"/>
    </location>
</feature>
<dbReference type="InterPro" id="IPR058923">
    <property type="entry name" value="RCC1-like_dom"/>
</dbReference>
<feature type="repeat" description="RCC1" evidence="2">
    <location>
        <begin position="54"/>
        <end position="118"/>
    </location>
</feature>
<evidence type="ECO:0000256" key="1">
    <source>
        <dbReference type="ARBA" id="ARBA00022737"/>
    </source>
</evidence>
<accession>A0A6J1WVR3</accession>
<dbReference type="GO" id="GO:0005743">
    <property type="term" value="C:mitochondrial inner membrane"/>
    <property type="evidence" value="ECO:0007669"/>
    <property type="project" value="TreeGrafter"/>
</dbReference>
<gene>
    <name evidence="5" type="primary">LOC113516458</name>
</gene>
<dbReference type="KEGG" id="gmw:113516458"/>
<dbReference type="PRINTS" id="PR00633">
    <property type="entry name" value="RCCNDNSATION"/>
</dbReference>
<evidence type="ECO:0000259" key="3">
    <source>
        <dbReference type="Pfam" id="PF25390"/>
    </source>
</evidence>
<protein>
    <submittedName>
        <fullName evidence="5">RCC1-like G exchanging factor-like protein</fullName>
    </submittedName>
</protein>
<dbReference type="PANTHER" id="PTHR46337:SF1">
    <property type="entry name" value="RCC1-LIKE G EXCHANGING FACTOR-LIKE PROTEIN"/>
    <property type="match status" value="1"/>
</dbReference>
<dbReference type="PROSITE" id="PS00626">
    <property type="entry name" value="RCC1_2"/>
    <property type="match status" value="2"/>
</dbReference>
<dbReference type="InterPro" id="IPR053035">
    <property type="entry name" value="Mitochondrial_GEF_domain"/>
</dbReference>
<evidence type="ECO:0000256" key="2">
    <source>
        <dbReference type="PROSITE-ProRule" id="PRU00235"/>
    </source>
</evidence>
<keyword evidence="4" id="KW-1185">Reference proteome</keyword>
<proteinExistence type="predicted"/>
<feature type="domain" description="RCC1-like" evidence="3">
    <location>
        <begin position="52"/>
        <end position="374"/>
    </location>
</feature>
<dbReference type="RefSeq" id="XP_026756676.2">
    <property type="nucleotide sequence ID" value="XM_026900875.3"/>
</dbReference>
<dbReference type="Pfam" id="PF00415">
    <property type="entry name" value="RCC1"/>
    <property type="match status" value="1"/>
</dbReference>
<dbReference type="InterPro" id="IPR009091">
    <property type="entry name" value="RCC1/BLIP-II"/>
</dbReference>
<organism evidence="4 5">
    <name type="scientific">Galleria mellonella</name>
    <name type="common">Greater wax moth</name>
    <dbReference type="NCBI Taxonomy" id="7137"/>
    <lineage>
        <taxon>Eukaryota</taxon>
        <taxon>Metazoa</taxon>
        <taxon>Ecdysozoa</taxon>
        <taxon>Arthropoda</taxon>
        <taxon>Hexapoda</taxon>
        <taxon>Insecta</taxon>
        <taxon>Pterygota</taxon>
        <taxon>Neoptera</taxon>
        <taxon>Endopterygota</taxon>
        <taxon>Lepidoptera</taxon>
        <taxon>Glossata</taxon>
        <taxon>Ditrysia</taxon>
        <taxon>Pyraloidea</taxon>
        <taxon>Pyralidae</taxon>
        <taxon>Galleriinae</taxon>
        <taxon>Galleria</taxon>
    </lineage>
</organism>
<feature type="repeat" description="RCC1" evidence="2">
    <location>
        <begin position="122"/>
        <end position="182"/>
    </location>
</feature>
<dbReference type="FunCoup" id="A0A6J1WVR3">
    <property type="interactions" value="591"/>
</dbReference>
<feature type="repeat" description="RCC1" evidence="2">
    <location>
        <begin position="293"/>
        <end position="347"/>
    </location>
</feature>